<keyword evidence="1" id="KW-0547">Nucleotide-binding</keyword>
<dbReference type="GO" id="GO:0016887">
    <property type="term" value="F:ATP hydrolysis activity"/>
    <property type="evidence" value="ECO:0007669"/>
    <property type="project" value="RHEA"/>
</dbReference>
<comment type="cofactor">
    <cofactor evidence="1">
        <name>Mg(2+)</name>
        <dbReference type="ChEBI" id="CHEBI:18420"/>
    </cofactor>
</comment>
<feature type="non-terminal residue" evidence="4">
    <location>
        <position position="85"/>
    </location>
</feature>
<keyword evidence="1" id="KW-0234">DNA repair</keyword>
<evidence type="ECO:0000313" key="4">
    <source>
        <dbReference type="EMBL" id="KZO94888.1"/>
    </source>
</evidence>
<protein>
    <recommendedName>
        <fullName evidence="1">ATP-dependent DNA helicase</fullName>
        <ecNumber evidence="1">5.6.2.3</ecNumber>
    </recommendedName>
</protein>
<sequence length="85" mass="9241">MLGNSEQCRVIREVGNHLLNRENKQLLMYVSGIGGTGKSHVIRGIISLFRLAKRSHNLLLSAPTGAAAILISGYTIHSLTFLPKS</sequence>
<dbReference type="InterPro" id="IPR051055">
    <property type="entry name" value="PIF1_helicase"/>
</dbReference>
<dbReference type="GO" id="GO:0005524">
    <property type="term" value="F:ATP binding"/>
    <property type="evidence" value="ECO:0007669"/>
    <property type="project" value="UniProtKB-KW"/>
</dbReference>
<dbReference type="Gene3D" id="3.40.50.300">
    <property type="entry name" value="P-loop containing nucleotide triphosphate hydrolases"/>
    <property type="match status" value="1"/>
</dbReference>
<comment type="catalytic activity">
    <reaction evidence="1">
        <text>ATP + H2O = ADP + phosphate + H(+)</text>
        <dbReference type="Rhea" id="RHEA:13065"/>
        <dbReference type="ChEBI" id="CHEBI:15377"/>
        <dbReference type="ChEBI" id="CHEBI:15378"/>
        <dbReference type="ChEBI" id="CHEBI:30616"/>
        <dbReference type="ChEBI" id="CHEBI:43474"/>
        <dbReference type="ChEBI" id="CHEBI:456216"/>
        <dbReference type="EC" id="5.6.2.3"/>
    </reaction>
</comment>
<dbReference type="InterPro" id="IPR010285">
    <property type="entry name" value="DNA_helicase_pif1-like_DEAD"/>
</dbReference>
<feature type="domain" description="DNA helicase Pif1-like DEAD-box helicase" evidence="3">
    <location>
        <begin position="4"/>
        <end position="82"/>
    </location>
</feature>
<keyword evidence="2" id="KW-0472">Membrane</keyword>
<keyword evidence="2" id="KW-0812">Transmembrane</keyword>
<evidence type="ECO:0000256" key="2">
    <source>
        <dbReference type="SAM" id="Phobius"/>
    </source>
</evidence>
<proteinExistence type="inferred from homology"/>
<keyword evidence="1" id="KW-0378">Hydrolase</keyword>
<comment type="similarity">
    <text evidence="1">Belongs to the helicase family.</text>
</comment>
<keyword evidence="5" id="KW-1185">Reference proteome</keyword>
<keyword evidence="1" id="KW-0347">Helicase</keyword>
<dbReference type="Proteomes" id="UP000076738">
    <property type="component" value="Unassembled WGS sequence"/>
</dbReference>
<dbReference type="AlphaFoldDB" id="A0A167KQD4"/>
<evidence type="ECO:0000313" key="5">
    <source>
        <dbReference type="Proteomes" id="UP000076738"/>
    </source>
</evidence>
<dbReference type="InterPro" id="IPR027417">
    <property type="entry name" value="P-loop_NTPase"/>
</dbReference>
<name>A0A167KQD4_CALVF</name>
<accession>A0A167KQD4</accession>
<gene>
    <name evidence="4" type="ORF">CALVIDRAFT_483783</name>
</gene>
<dbReference type="PANTHER" id="PTHR47642">
    <property type="entry name" value="ATP-DEPENDENT DNA HELICASE"/>
    <property type="match status" value="1"/>
</dbReference>
<keyword evidence="1" id="KW-0067">ATP-binding</keyword>
<dbReference type="Pfam" id="PF05970">
    <property type="entry name" value="PIF1"/>
    <property type="match status" value="1"/>
</dbReference>
<evidence type="ECO:0000259" key="3">
    <source>
        <dbReference type="Pfam" id="PF05970"/>
    </source>
</evidence>
<dbReference type="GO" id="GO:0006310">
    <property type="term" value="P:DNA recombination"/>
    <property type="evidence" value="ECO:0007669"/>
    <property type="project" value="UniProtKB-KW"/>
</dbReference>
<dbReference type="EC" id="5.6.2.3" evidence="1"/>
<evidence type="ECO:0000256" key="1">
    <source>
        <dbReference type="RuleBase" id="RU363044"/>
    </source>
</evidence>
<dbReference type="OrthoDB" id="432234at2759"/>
<dbReference type="SUPFAM" id="SSF52540">
    <property type="entry name" value="P-loop containing nucleoside triphosphate hydrolases"/>
    <property type="match status" value="1"/>
</dbReference>
<organism evidence="4 5">
    <name type="scientific">Calocera viscosa (strain TUFC12733)</name>
    <dbReference type="NCBI Taxonomy" id="1330018"/>
    <lineage>
        <taxon>Eukaryota</taxon>
        <taxon>Fungi</taxon>
        <taxon>Dikarya</taxon>
        <taxon>Basidiomycota</taxon>
        <taxon>Agaricomycotina</taxon>
        <taxon>Dacrymycetes</taxon>
        <taxon>Dacrymycetales</taxon>
        <taxon>Dacrymycetaceae</taxon>
        <taxon>Calocera</taxon>
    </lineage>
</organism>
<feature type="transmembrane region" description="Helical" evidence="2">
    <location>
        <begin position="58"/>
        <end position="76"/>
    </location>
</feature>
<dbReference type="GO" id="GO:0000723">
    <property type="term" value="P:telomere maintenance"/>
    <property type="evidence" value="ECO:0007669"/>
    <property type="project" value="InterPro"/>
</dbReference>
<keyword evidence="2" id="KW-1133">Transmembrane helix</keyword>
<keyword evidence="1" id="KW-0233">DNA recombination</keyword>
<dbReference type="EMBL" id="KV417292">
    <property type="protein sequence ID" value="KZO94888.1"/>
    <property type="molecule type" value="Genomic_DNA"/>
</dbReference>
<dbReference type="GO" id="GO:0043139">
    <property type="term" value="F:5'-3' DNA helicase activity"/>
    <property type="evidence" value="ECO:0007669"/>
    <property type="project" value="UniProtKB-EC"/>
</dbReference>
<keyword evidence="1" id="KW-0227">DNA damage</keyword>
<reference evidence="4 5" key="1">
    <citation type="journal article" date="2016" name="Mol. Biol. Evol.">
        <title>Comparative Genomics of Early-Diverging Mushroom-Forming Fungi Provides Insights into the Origins of Lignocellulose Decay Capabilities.</title>
        <authorList>
            <person name="Nagy L.G."/>
            <person name="Riley R."/>
            <person name="Tritt A."/>
            <person name="Adam C."/>
            <person name="Daum C."/>
            <person name="Floudas D."/>
            <person name="Sun H."/>
            <person name="Yadav J.S."/>
            <person name="Pangilinan J."/>
            <person name="Larsson K.H."/>
            <person name="Matsuura K."/>
            <person name="Barry K."/>
            <person name="Labutti K."/>
            <person name="Kuo R."/>
            <person name="Ohm R.A."/>
            <person name="Bhattacharya S.S."/>
            <person name="Shirouzu T."/>
            <person name="Yoshinaga Y."/>
            <person name="Martin F.M."/>
            <person name="Grigoriev I.V."/>
            <person name="Hibbett D.S."/>
        </authorList>
    </citation>
    <scope>NUCLEOTIDE SEQUENCE [LARGE SCALE GENOMIC DNA]</scope>
    <source>
        <strain evidence="4 5">TUFC12733</strain>
    </source>
</reference>
<dbReference type="GO" id="GO:0006281">
    <property type="term" value="P:DNA repair"/>
    <property type="evidence" value="ECO:0007669"/>
    <property type="project" value="UniProtKB-KW"/>
</dbReference>